<organism evidence="4 5">
    <name type="scientific">Rhodoferax sediminis</name>
    <dbReference type="NCBI Taxonomy" id="2509614"/>
    <lineage>
        <taxon>Bacteria</taxon>
        <taxon>Pseudomonadati</taxon>
        <taxon>Pseudomonadota</taxon>
        <taxon>Betaproteobacteria</taxon>
        <taxon>Burkholderiales</taxon>
        <taxon>Comamonadaceae</taxon>
        <taxon>Rhodoferax</taxon>
    </lineage>
</organism>
<feature type="compositionally biased region" description="Basic and acidic residues" evidence="2">
    <location>
        <begin position="216"/>
        <end position="237"/>
    </location>
</feature>
<evidence type="ECO:0000259" key="3">
    <source>
        <dbReference type="SMART" id="SM00833"/>
    </source>
</evidence>
<proteinExistence type="predicted"/>
<dbReference type="Pfam" id="PF02492">
    <property type="entry name" value="cobW"/>
    <property type="match status" value="1"/>
</dbReference>
<dbReference type="RefSeq" id="WP_142819892.1">
    <property type="nucleotide sequence ID" value="NZ_CP035503.1"/>
</dbReference>
<keyword evidence="5" id="KW-1185">Reference proteome</keyword>
<dbReference type="AlphaFoldDB" id="A0A515DHE7"/>
<sequence>MTAVPPAARPRLPLTVVGGFLGAGKTTLLNRLLCQSQGRRLAVLVNDFGALNIDAELVASSAGDTFALTNGCVCCSIGDDLTAALIAVIESPMPFDAVVIEASGVSDPWRIAQVALVDPGLSLDGVIVLVDASAALAQSRAPLLADTLERQLKAADLIVVNHCDRAADDERARVRDWIASVAGATPQFETTQAQVPLPMLSGLALPDMQLAPASEPAHRDPHGHADGAHEHEHDDPAHGALFDTWSCRPARVFSSTALRAWLTEPPPGILRLKGVLRTGTQDSDSTWSELQFAGRHGTLRTVPAPAAGPALVAIGLRGRLPMAALSALFDAPG</sequence>
<gene>
    <name evidence="4" type="ORF">EUB48_14960</name>
</gene>
<dbReference type="GO" id="GO:0005737">
    <property type="term" value="C:cytoplasm"/>
    <property type="evidence" value="ECO:0007669"/>
    <property type="project" value="TreeGrafter"/>
</dbReference>
<dbReference type="InterPro" id="IPR003495">
    <property type="entry name" value="CobW/HypB/UreG_nucleotide-bd"/>
</dbReference>
<reference evidence="4 5" key="1">
    <citation type="submission" date="2019-01" db="EMBL/GenBank/DDBJ databases">
        <title>Genomic insights into a novel species Rhodoferax sp.</title>
        <authorList>
            <person name="Jin L."/>
        </authorList>
    </citation>
    <scope>NUCLEOTIDE SEQUENCE [LARGE SCALE GENOMIC DNA]</scope>
    <source>
        <strain evidence="4 5">CHu59-6-5</strain>
    </source>
</reference>
<dbReference type="KEGG" id="rhf:EUB48_14960"/>
<dbReference type="OrthoDB" id="9808822at2"/>
<dbReference type="CDD" id="cd03112">
    <property type="entry name" value="CobW-like"/>
    <property type="match status" value="1"/>
</dbReference>
<name>A0A515DHE7_9BURK</name>
<dbReference type="InterPro" id="IPR027417">
    <property type="entry name" value="P-loop_NTPase"/>
</dbReference>
<dbReference type="Proteomes" id="UP000316798">
    <property type="component" value="Chromosome"/>
</dbReference>
<evidence type="ECO:0000313" key="4">
    <source>
        <dbReference type="EMBL" id="QDL39824.1"/>
    </source>
</evidence>
<evidence type="ECO:0000256" key="1">
    <source>
        <dbReference type="ARBA" id="ARBA00045658"/>
    </source>
</evidence>
<comment type="function">
    <text evidence="1">Zinc chaperone that directly transfers zinc cofactor to target proteins, thereby activating them. Zinc is transferred from the CXCC motif in the GTPase domain to the zinc binding site in target proteins in a process requiring GTP hydrolysis.</text>
</comment>
<dbReference type="SUPFAM" id="SSF52540">
    <property type="entry name" value="P-loop containing nucleoside triphosphate hydrolases"/>
    <property type="match status" value="1"/>
</dbReference>
<evidence type="ECO:0000313" key="5">
    <source>
        <dbReference type="Proteomes" id="UP000316798"/>
    </source>
</evidence>
<feature type="region of interest" description="Disordered" evidence="2">
    <location>
        <begin position="213"/>
        <end position="237"/>
    </location>
</feature>
<dbReference type="Pfam" id="PF07683">
    <property type="entry name" value="CobW_C"/>
    <property type="match status" value="1"/>
</dbReference>
<dbReference type="PANTHER" id="PTHR13748">
    <property type="entry name" value="COBW-RELATED"/>
    <property type="match status" value="1"/>
</dbReference>
<feature type="domain" description="CobW C-terminal" evidence="3">
    <location>
        <begin position="242"/>
        <end position="333"/>
    </location>
</feature>
<dbReference type="SMART" id="SM00833">
    <property type="entry name" value="CobW_C"/>
    <property type="match status" value="1"/>
</dbReference>
<evidence type="ECO:0000256" key="2">
    <source>
        <dbReference type="SAM" id="MobiDB-lite"/>
    </source>
</evidence>
<dbReference type="PANTHER" id="PTHR13748:SF62">
    <property type="entry name" value="COBW DOMAIN-CONTAINING PROTEIN"/>
    <property type="match status" value="1"/>
</dbReference>
<dbReference type="InterPro" id="IPR051316">
    <property type="entry name" value="Zinc-reg_GTPase_activator"/>
</dbReference>
<dbReference type="Gene3D" id="3.40.50.300">
    <property type="entry name" value="P-loop containing nucleotide triphosphate hydrolases"/>
    <property type="match status" value="1"/>
</dbReference>
<accession>A0A515DHE7</accession>
<dbReference type="InterPro" id="IPR011629">
    <property type="entry name" value="CobW-like_C"/>
</dbReference>
<protein>
    <submittedName>
        <fullName evidence="4">GTP-binding protein</fullName>
    </submittedName>
</protein>
<dbReference type="EMBL" id="CP035503">
    <property type="protein sequence ID" value="QDL39824.1"/>
    <property type="molecule type" value="Genomic_DNA"/>
</dbReference>